<dbReference type="RefSeq" id="WP_031965089.1">
    <property type="nucleotide sequence ID" value="NZ_CP059300.1"/>
</dbReference>
<organism evidence="2 3">
    <name type="scientific">Acinetobacter baumannii</name>
    <dbReference type="NCBI Taxonomy" id="470"/>
    <lineage>
        <taxon>Bacteria</taxon>
        <taxon>Pseudomonadati</taxon>
        <taxon>Pseudomonadota</taxon>
        <taxon>Gammaproteobacteria</taxon>
        <taxon>Moraxellales</taxon>
        <taxon>Moraxellaceae</taxon>
        <taxon>Acinetobacter</taxon>
        <taxon>Acinetobacter calcoaceticus/baumannii complex</taxon>
    </lineage>
</organism>
<feature type="compositionally biased region" description="Basic and acidic residues" evidence="1">
    <location>
        <begin position="259"/>
        <end position="269"/>
    </location>
</feature>
<dbReference type="Proteomes" id="UP000480763">
    <property type="component" value="Unassembled WGS sequence"/>
</dbReference>
<comment type="caution">
    <text evidence="2">The sequence shown here is derived from an EMBL/GenBank/DDBJ whole genome shotgun (WGS) entry which is preliminary data.</text>
</comment>
<dbReference type="EMBL" id="WWCH01000001">
    <property type="protein sequence ID" value="MYM79392.1"/>
    <property type="molecule type" value="Genomic_DNA"/>
</dbReference>
<feature type="region of interest" description="Disordered" evidence="1">
    <location>
        <begin position="180"/>
        <end position="219"/>
    </location>
</feature>
<evidence type="ECO:0000256" key="1">
    <source>
        <dbReference type="SAM" id="MobiDB-lite"/>
    </source>
</evidence>
<evidence type="ECO:0000313" key="2">
    <source>
        <dbReference type="EMBL" id="MYM79392.1"/>
    </source>
</evidence>
<accession>A0A505MNX8</accession>
<sequence>MEKLTVLQLSKRTGLSRTQIYYLQTKNKLKIINGKIDFNEAMPAIIELLDKKLNKDSEVNFKQILNLLISQNISLQTQLNLAHEREKAYLTELASYRQNLAQETAPQPPIDESGIQAELENDGVDTDENALNKMEAESETQAPTESCQSINKEMKSGNEAKSHPISTESISNEMALFESESGDAGLTRQEKERTEQNDDALIGTSSPNQEDIKPPLQLNRHKRSSVIVLKGVPAKCINLVANTNRRKSRTGQPMTDQEDLNKEDHHDPE</sequence>
<name>A0A505MNX8_ACIBA</name>
<reference evidence="2 3" key="1">
    <citation type="journal article" date="2017" name="Ann. Clin. Microbiol. Antimicrob.">
        <title>New eight genes identified at the clinical multidrug-resistant Acinetobacter baumannii DMS06669 strain in a Vietnam hospital.</title>
        <authorList>
            <person name="Si-Tuan N."/>
            <person name="Ngoc H.M."/>
            <person name="Hang P.T.T."/>
            <person name="Nguyen C."/>
            <person name="Van P.H."/>
            <person name="Huong N.T."/>
        </authorList>
    </citation>
    <scope>NUCLEOTIDE SEQUENCE [LARGE SCALE GENOMIC DNA]</scope>
    <source>
        <strain evidence="2 3">DMS06669</strain>
    </source>
</reference>
<dbReference type="AlphaFoldDB" id="A0A505MNX8"/>
<protein>
    <recommendedName>
        <fullName evidence="4">DNA-binding protein</fullName>
    </recommendedName>
</protein>
<evidence type="ECO:0008006" key="4">
    <source>
        <dbReference type="Google" id="ProtNLM"/>
    </source>
</evidence>
<feature type="region of interest" description="Disordered" evidence="1">
    <location>
        <begin position="241"/>
        <end position="269"/>
    </location>
</feature>
<proteinExistence type="predicted"/>
<gene>
    <name evidence="2" type="ORF">GSE42_15820</name>
</gene>
<evidence type="ECO:0000313" key="3">
    <source>
        <dbReference type="Proteomes" id="UP000480763"/>
    </source>
</evidence>